<organism evidence="1 2">
    <name type="scientific">Fulvimonas soli</name>
    <dbReference type="NCBI Taxonomy" id="155197"/>
    <lineage>
        <taxon>Bacteria</taxon>
        <taxon>Pseudomonadati</taxon>
        <taxon>Pseudomonadota</taxon>
        <taxon>Gammaproteobacteria</taxon>
        <taxon>Lysobacterales</taxon>
        <taxon>Rhodanobacteraceae</taxon>
        <taxon>Fulvimonas</taxon>
    </lineage>
</organism>
<dbReference type="OrthoDB" id="4048724at2"/>
<proteinExistence type="predicted"/>
<evidence type="ECO:0000313" key="1">
    <source>
        <dbReference type="EMBL" id="PWK89667.1"/>
    </source>
</evidence>
<name>A0A316I8X2_9GAMM</name>
<keyword evidence="2" id="KW-1185">Reference proteome</keyword>
<dbReference type="InterPro" id="IPR045617">
    <property type="entry name" value="DUF6445"/>
</dbReference>
<accession>A0A316I8X2</accession>
<dbReference type="AlphaFoldDB" id="A0A316I8X2"/>
<dbReference type="Pfam" id="PF20043">
    <property type="entry name" value="DUF6445"/>
    <property type="match status" value="1"/>
</dbReference>
<protein>
    <submittedName>
        <fullName evidence="1">Uncharacterized protein</fullName>
    </submittedName>
</protein>
<gene>
    <name evidence="1" type="ORF">C7456_10415</name>
</gene>
<sequence length="240" mass="27322">MPNAVLFNPRPRIDRVPLDDGNVCYVIDDALLEPERLVDWASAQRAAFRPVDFNAYPGNYLPLPPQLNDALQTFYLRHMRELFDARRLLHMHCRLAMVTLPPQALRPYQWFCHSDQVGIDPACSIQASVLYLFKDARLGGTGFYRAVRPAEETARFYNDATQLSVAAFAQRYGLRPGYMLASNDYFARTGGVEARFNRLIFYDGSILHSGDILAPERLGDDPRTGRLTLNGFFTSRRRAT</sequence>
<reference evidence="1 2" key="1">
    <citation type="submission" date="2018-05" db="EMBL/GenBank/DDBJ databases">
        <title>Genomic Encyclopedia of Type Strains, Phase IV (KMG-IV): sequencing the most valuable type-strain genomes for metagenomic binning, comparative biology and taxonomic classification.</title>
        <authorList>
            <person name="Goeker M."/>
        </authorList>
    </citation>
    <scope>NUCLEOTIDE SEQUENCE [LARGE SCALE GENOMIC DNA]</scope>
    <source>
        <strain evidence="1 2">DSM 14263</strain>
    </source>
</reference>
<dbReference type="RefSeq" id="WP_109722819.1">
    <property type="nucleotide sequence ID" value="NZ_MSZV01000007.1"/>
</dbReference>
<dbReference type="Proteomes" id="UP000245812">
    <property type="component" value="Unassembled WGS sequence"/>
</dbReference>
<comment type="caution">
    <text evidence="1">The sequence shown here is derived from an EMBL/GenBank/DDBJ whole genome shotgun (WGS) entry which is preliminary data.</text>
</comment>
<evidence type="ECO:0000313" key="2">
    <source>
        <dbReference type="Proteomes" id="UP000245812"/>
    </source>
</evidence>
<dbReference type="EMBL" id="QGHC01000004">
    <property type="protein sequence ID" value="PWK89667.1"/>
    <property type="molecule type" value="Genomic_DNA"/>
</dbReference>